<dbReference type="InterPro" id="IPR038717">
    <property type="entry name" value="Tc1-like_DDE_dom"/>
</dbReference>
<comment type="caution">
    <text evidence="2">The sequence shown here is derived from an EMBL/GenBank/DDBJ whole genome shotgun (WGS) entry which is preliminary data.</text>
</comment>
<feature type="non-terminal residue" evidence="2">
    <location>
        <position position="120"/>
    </location>
</feature>
<protein>
    <submittedName>
        <fullName evidence="2">Transposase</fullName>
    </submittedName>
</protein>
<feature type="domain" description="Tc1-like transposase DDE" evidence="1">
    <location>
        <begin position="3"/>
        <end position="120"/>
    </location>
</feature>
<dbReference type="EMBL" id="JAXHPL010000141">
    <property type="protein sequence ID" value="MDY6488031.1"/>
    <property type="molecule type" value="Genomic_DNA"/>
</dbReference>
<dbReference type="PANTHER" id="PTHR46564:SF1">
    <property type="entry name" value="TRANSPOSASE"/>
    <property type="match status" value="1"/>
</dbReference>
<evidence type="ECO:0000259" key="1">
    <source>
        <dbReference type="Pfam" id="PF13358"/>
    </source>
</evidence>
<gene>
    <name evidence="2" type="ORF">SKM51_12675</name>
</gene>
<evidence type="ECO:0000313" key="2">
    <source>
        <dbReference type="EMBL" id="MDY6488031.1"/>
    </source>
</evidence>
<dbReference type="RefSeq" id="WP_321099850.1">
    <property type="nucleotide sequence ID" value="NZ_JAXHPL010000141.1"/>
</dbReference>
<sequence length="120" mass="13750">MPLIYIDESGFQSESTRTHSYSLQGTRAEGKFNWQLKNCSNVIGAIIENRLLTVGVFNCSVNTEVFECWIEQDLLPKLKESSVLIMDNATFHKGKRLQELVRCAGHYIVWLPRYSPDLNP</sequence>
<dbReference type="AlphaFoldDB" id="A0AB35V251"/>
<evidence type="ECO:0000313" key="3">
    <source>
        <dbReference type="Proteomes" id="UP001278995"/>
    </source>
</evidence>
<proteinExistence type="predicted"/>
<dbReference type="PANTHER" id="PTHR46564">
    <property type="entry name" value="TRANSPOSASE"/>
    <property type="match status" value="1"/>
</dbReference>
<organism evidence="2 3">
    <name type="scientific">Acinetobacter faecalis</name>
    <dbReference type="NCBI Taxonomy" id="2665161"/>
    <lineage>
        <taxon>Bacteria</taxon>
        <taxon>Pseudomonadati</taxon>
        <taxon>Pseudomonadota</taxon>
        <taxon>Gammaproteobacteria</taxon>
        <taxon>Moraxellales</taxon>
        <taxon>Moraxellaceae</taxon>
        <taxon>Acinetobacter</taxon>
    </lineage>
</organism>
<dbReference type="InterPro" id="IPR036397">
    <property type="entry name" value="RNaseH_sf"/>
</dbReference>
<dbReference type="Pfam" id="PF13358">
    <property type="entry name" value="DDE_3"/>
    <property type="match status" value="1"/>
</dbReference>
<dbReference type="Proteomes" id="UP001278995">
    <property type="component" value="Unassembled WGS sequence"/>
</dbReference>
<dbReference type="GO" id="GO:0003676">
    <property type="term" value="F:nucleic acid binding"/>
    <property type="evidence" value="ECO:0007669"/>
    <property type="project" value="InterPro"/>
</dbReference>
<accession>A0AB35V251</accession>
<dbReference type="Gene3D" id="3.30.420.10">
    <property type="entry name" value="Ribonuclease H-like superfamily/Ribonuclease H"/>
    <property type="match status" value="1"/>
</dbReference>
<reference evidence="2 3" key="1">
    <citation type="submission" date="2023-11" db="EMBL/GenBank/DDBJ databases">
        <title>The common occurrence of Acinetobacte faecalis in cattle feces and its emended description.</title>
        <authorList>
            <person name="Kyselkova M."/>
            <person name="Xanthopoulou K."/>
            <person name="Shestivska V."/>
            <person name="Spanelova P."/>
            <person name="Maixnerova M."/>
            <person name="Higgins P.G."/>
            <person name="Nemec A."/>
        </authorList>
    </citation>
    <scope>NUCLEOTIDE SEQUENCE [LARGE SCALE GENOMIC DNA]</scope>
    <source>
        <strain evidence="2 3">ANC 7483</strain>
    </source>
</reference>
<name>A0AB35V251_9GAMM</name>